<organism evidence="5 6">
    <name type="scientific">Candidatus Portnoybacteria bacterium CG02_land_8_20_14_3_00_45_8</name>
    <dbReference type="NCBI Taxonomy" id="1974807"/>
    <lineage>
        <taxon>Bacteria</taxon>
        <taxon>Candidatus Portnoyibacteriota</taxon>
    </lineage>
</organism>
<evidence type="ECO:0000256" key="3">
    <source>
        <dbReference type="PROSITE-ProRule" id="PRU00339"/>
    </source>
</evidence>
<keyword evidence="4" id="KW-0472">Membrane</keyword>
<dbReference type="SUPFAM" id="SSF48452">
    <property type="entry name" value="TPR-like"/>
    <property type="match status" value="1"/>
</dbReference>
<dbReference type="PROSITE" id="PS50005">
    <property type="entry name" value="TPR"/>
    <property type="match status" value="2"/>
</dbReference>
<evidence type="ECO:0000256" key="2">
    <source>
        <dbReference type="ARBA" id="ARBA00022803"/>
    </source>
</evidence>
<dbReference type="InterPro" id="IPR011990">
    <property type="entry name" value="TPR-like_helical_dom_sf"/>
</dbReference>
<gene>
    <name evidence="5" type="ORF">COS30_01875</name>
</gene>
<reference evidence="6" key="1">
    <citation type="submission" date="2017-09" db="EMBL/GenBank/DDBJ databases">
        <title>Depth-based differentiation of microbial function through sediment-hosted aquifers and enrichment of novel symbionts in the deep terrestrial subsurface.</title>
        <authorList>
            <person name="Probst A.J."/>
            <person name="Ladd B."/>
            <person name="Jarett J.K."/>
            <person name="Geller-Mcgrath D.E."/>
            <person name="Sieber C.M.K."/>
            <person name="Emerson J.B."/>
            <person name="Anantharaman K."/>
            <person name="Thomas B.C."/>
            <person name="Malmstrom R."/>
            <person name="Stieglmeier M."/>
            <person name="Klingl A."/>
            <person name="Woyke T."/>
            <person name="Ryan C.M."/>
            <person name="Banfield J.F."/>
        </authorList>
    </citation>
    <scope>NUCLEOTIDE SEQUENCE [LARGE SCALE GENOMIC DNA]</scope>
</reference>
<keyword evidence="2 3" id="KW-0802">TPR repeat</keyword>
<dbReference type="PANTHER" id="PTHR45586">
    <property type="entry name" value="TPR REPEAT-CONTAINING PROTEIN PA4667"/>
    <property type="match status" value="1"/>
</dbReference>
<feature type="transmembrane region" description="Helical" evidence="4">
    <location>
        <begin position="90"/>
        <end position="121"/>
    </location>
</feature>
<feature type="transmembrane region" description="Helical" evidence="4">
    <location>
        <begin position="21"/>
        <end position="40"/>
    </location>
</feature>
<comment type="caution">
    <text evidence="5">The sequence shown here is derived from an EMBL/GenBank/DDBJ whole genome shotgun (WGS) entry which is preliminary data.</text>
</comment>
<dbReference type="AlphaFoldDB" id="A0A2M7D630"/>
<protein>
    <submittedName>
        <fullName evidence="5">Uncharacterized protein</fullName>
    </submittedName>
</protein>
<dbReference type="PANTHER" id="PTHR45586:SF1">
    <property type="entry name" value="LIPOPOLYSACCHARIDE ASSEMBLY PROTEIN B"/>
    <property type="match status" value="1"/>
</dbReference>
<feature type="repeat" description="TPR" evidence="3">
    <location>
        <begin position="594"/>
        <end position="627"/>
    </location>
</feature>
<feature type="repeat" description="TPR" evidence="3">
    <location>
        <begin position="628"/>
        <end position="661"/>
    </location>
</feature>
<evidence type="ECO:0000256" key="1">
    <source>
        <dbReference type="ARBA" id="ARBA00022737"/>
    </source>
</evidence>
<feature type="transmembrane region" description="Helical" evidence="4">
    <location>
        <begin position="280"/>
        <end position="301"/>
    </location>
</feature>
<dbReference type="Proteomes" id="UP000229247">
    <property type="component" value="Unassembled WGS sequence"/>
</dbReference>
<feature type="transmembrane region" description="Helical" evidence="4">
    <location>
        <begin position="185"/>
        <end position="206"/>
    </location>
</feature>
<evidence type="ECO:0000313" key="6">
    <source>
        <dbReference type="Proteomes" id="UP000229247"/>
    </source>
</evidence>
<dbReference type="Gene3D" id="1.25.40.10">
    <property type="entry name" value="Tetratricopeptide repeat domain"/>
    <property type="match status" value="1"/>
</dbReference>
<feature type="transmembrane region" description="Helical" evidence="4">
    <location>
        <begin position="128"/>
        <end position="144"/>
    </location>
</feature>
<evidence type="ECO:0000313" key="5">
    <source>
        <dbReference type="EMBL" id="PIV38473.1"/>
    </source>
</evidence>
<feature type="transmembrane region" description="Helical" evidence="4">
    <location>
        <begin position="227"/>
        <end position="245"/>
    </location>
</feature>
<feature type="transmembrane region" description="Helical" evidence="4">
    <location>
        <begin position="365"/>
        <end position="386"/>
    </location>
</feature>
<name>A0A2M7D630_9BACT</name>
<accession>A0A2M7D630</accession>
<proteinExistence type="predicted"/>
<feature type="transmembrane region" description="Helical" evidence="4">
    <location>
        <begin position="308"/>
        <end position="340"/>
    </location>
</feature>
<dbReference type="InterPro" id="IPR019734">
    <property type="entry name" value="TPR_rpt"/>
</dbReference>
<dbReference type="InterPro" id="IPR051012">
    <property type="entry name" value="CellSynth/LPSAsmb/PSIAsmb"/>
</dbReference>
<evidence type="ECO:0000256" key="4">
    <source>
        <dbReference type="SAM" id="Phobius"/>
    </source>
</evidence>
<dbReference type="Pfam" id="PF14559">
    <property type="entry name" value="TPR_19"/>
    <property type="match status" value="1"/>
</dbReference>
<sequence length="678" mass="78708">MRKRPVLENFSKKRTILSWPFILRASLVLLIFGLLASFLIHNATAINQDLGRHLKLGQIIWQTKHIPNTNLFSYTEPNFPFTNHHWLSEVIFYGIYTAGGFKGLILFTALMGLLSFGLVFALAWRRKYFLLTIWAAVLSVGLLIERTDIRPEIFGWLGLALFLVILDRNKEKIKLSIWWLLPVQLLWVNLHISFVYGLALIFIFFLDRLWARRQTIHLLARKKKIDSYIATTIFIGALLGLISFINPNTWRGALYPLSVFKNYGYAITENQSPFFLAKLAASPTIIFFKAALVILALGFIVNWRRFNFFYFLISLLVTVMSCSAIRNFPLMGLIILPVLVSNFSQARESWSKYFVWWTKNRLRPWLRLLTILAIFAILIGSIYCIVSNRFYLKWGKADRFGLSVPMGAAKAVDFLQEQKISGRMFNNFDIGSYLIWRLYPQQQVFVDNRREAYSDDFWQSVYIPMQNDAATWQRLADDVYRFDYVFFVHTDATPWGQNFLKNIWQNKNWRLIYLDPTATIWVRNTASNKGLIEKFGLDKESLAKKNIEYLLGNNINSDSINDWVCLGSFFKNLGFNDLALPLYERAFSLYSQDKNLAFTLGTLNLNQGKTGQALNYFKKATELDANYEQAHLVLGEVYYQQGDFSEARRAWEKVLSIDPGDQQAKLYLDNMGLIPFKK</sequence>
<keyword evidence="1" id="KW-0677">Repeat</keyword>
<keyword evidence="4" id="KW-0812">Transmembrane</keyword>
<keyword evidence="4" id="KW-1133">Transmembrane helix</keyword>
<dbReference type="PROSITE" id="PS50293">
    <property type="entry name" value="TPR_REGION"/>
    <property type="match status" value="1"/>
</dbReference>
<dbReference type="EMBL" id="PEUE01000044">
    <property type="protein sequence ID" value="PIV38473.1"/>
    <property type="molecule type" value="Genomic_DNA"/>
</dbReference>
<dbReference type="SMART" id="SM00028">
    <property type="entry name" value="TPR"/>
    <property type="match status" value="3"/>
</dbReference>